<sequence>MSSNTRHPTPNATSSGQLCQVMPLGHPNEPITIQRPQAFCPEDIARLQLMIEECEDYLGLASGTGVRHTPLCVTTRQSTVNITGSRTDAHYLSAIRMVLALRQELVKQDALVRFWKERARAVNGNEDIMSPSTSDASSIESSNPHEQTTAKLHDTNVSPNCRNTCISISDSDSDSEAGIRSSSSSGTPGSFGDCVGNEDEDYILRRMNFRSLDYLGSSCSDLESVANEMSSNQAYLASVVAADSPTVPRYHLTMTTSSSTTGVQDVRAATASFENVCSSLVARSFRSLSDIAEGTEPPSSDDEEPRLQTDTSSDSSLRLDARPNSCDVEVDSDSAVHSESAHSMDPDSSWDGAIIEDQRDFSTTRSTLASQKAPPHGRSRLPVFTQPTTESAKRTIPTPSSRVSTPPKDRKSKLPEASRVSPTKTTVSKPLRRAPPGLASKAQGRPQSIMIAADKALPLRPRANSVSVSQQKKPASSTARRLSWNKILRVHPTPGAGGNVLKDVAGSQPEEGKFVVAQKSIGVKKRAGMVNVKTQRQTGPKRGGKENVVAARKCLSS</sequence>
<name>A0A5C3QIE7_9AGAR</name>
<organism evidence="2 3">
    <name type="scientific">Pterulicium gracile</name>
    <dbReference type="NCBI Taxonomy" id="1884261"/>
    <lineage>
        <taxon>Eukaryota</taxon>
        <taxon>Fungi</taxon>
        <taxon>Dikarya</taxon>
        <taxon>Basidiomycota</taxon>
        <taxon>Agaricomycotina</taxon>
        <taxon>Agaricomycetes</taxon>
        <taxon>Agaricomycetidae</taxon>
        <taxon>Agaricales</taxon>
        <taxon>Pleurotineae</taxon>
        <taxon>Pterulaceae</taxon>
        <taxon>Pterulicium</taxon>
    </lineage>
</organism>
<evidence type="ECO:0000313" key="3">
    <source>
        <dbReference type="Proteomes" id="UP000305067"/>
    </source>
</evidence>
<dbReference type="EMBL" id="ML178824">
    <property type="protein sequence ID" value="TFL01706.1"/>
    <property type="molecule type" value="Genomic_DNA"/>
</dbReference>
<feature type="region of interest" description="Disordered" evidence="1">
    <location>
        <begin position="169"/>
        <end position="194"/>
    </location>
</feature>
<dbReference type="AlphaFoldDB" id="A0A5C3QIE7"/>
<feature type="region of interest" description="Disordered" evidence="1">
    <location>
        <begin position="290"/>
        <end position="447"/>
    </location>
</feature>
<protein>
    <submittedName>
        <fullName evidence="2">Uncharacterized protein</fullName>
    </submittedName>
</protein>
<accession>A0A5C3QIE7</accession>
<proteinExistence type="predicted"/>
<dbReference type="Proteomes" id="UP000305067">
    <property type="component" value="Unassembled WGS sequence"/>
</dbReference>
<keyword evidence="3" id="KW-1185">Reference proteome</keyword>
<evidence type="ECO:0000256" key="1">
    <source>
        <dbReference type="SAM" id="MobiDB-lite"/>
    </source>
</evidence>
<feature type="compositionally biased region" description="Low complexity" evidence="1">
    <location>
        <begin position="169"/>
        <end position="193"/>
    </location>
</feature>
<feature type="compositionally biased region" description="Polar residues" evidence="1">
    <location>
        <begin position="130"/>
        <end position="156"/>
    </location>
</feature>
<evidence type="ECO:0000313" key="2">
    <source>
        <dbReference type="EMBL" id="TFL01706.1"/>
    </source>
</evidence>
<feature type="compositionally biased region" description="Basic and acidic residues" evidence="1">
    <location>
        <begin position="334"/>
        <end position="345"/>
    </location>
</feature>
<feature type="region of interest" description="Disordered" evidence="1">
    <location>
        <begin position="535"/>
        <end position="557"/>
    </location>
</feature>
<dbReference type="OrthoDB" id="2798624at2759"/>
<gene>
    <name evidence="2" type="ORF">BDV98DRAFT_567388</name>
</gene>
<feature type="region of interest" description="Disordered" evidence="1">
    <location>
        <begin position="126"/>
        <end position="156"/>
    </location>
</feature>
<feature type="compositionally biased region" description="Basic and acidic residues" evidence="1">
    <location>
        <begin position="407"/>
        <end position="416"/>
    </location>
</feature>
<reference evidence="2 3" key="1">
    <citation type="journal article" date="2019" name="Nat. Ecol. Evol.">
        <title>Megaphylogeny resolves global patterns of mushroom evolution.</title>
        <authorList>
            <person name="Varga T."/>
            <person name="Krizsan K."/>
            <person name="Foldi C."/>
            <person name="Dima B."/>
            <person name="Sanchez-Garcia M."/>
            <person name="Sanchez-Ramirez S."/>
            <person name="Szollosi G.J."/>
            <person name="Szarkandi J.G."/>
            <person name="Papp V."/>
            <person name="Albert L."/>
            <person name="Andreopoulos W."/>
            <person name="Angelini C."/>
            <person name="Antonin V."/>
            <person name="Barry K.W."/>
            <person name="Bougher N.L."/>
            <person name="Buchanan P."/>
            <person name="Buyck B."/>
            <person name="Bense V."/>
            <person name="Catcheside P."/>
            <person name="Chovatia M."/>
            <person name="Cooper J."/>
            <person name="Damon W."/>
            <person name="Desjardin D."/>
            <person name="Finy P."/>
            <person name="Geml J."/>
            <person name="Haridas S."/>
            <person name="Hughes K."/>
            <person name="Justo A."/>
            <person name="Karasinski D."/>
            <person name="Kautmanova I."/>
            <person name="Kiss B."/>
            <person name="Kocsube S."/>
            <person name="Kotiranta H."/>
            <person name="LaButti K.M."/>
            <person name="Lechner B.E."/>
            <person name="Liimatainen K."/>
            <person name="Lipzen A."/>
            <person name="Lukacs Z."/>
            <person name="Mihaltcheva S."/>
            <person name="Morgado L.N."/>
            <person name="Niskanen T."/>
            <person name="Noordeloos M.E."/>
            <person name="Ohm R.A."/>
            <person name="Ortiz-Santana B."/>
            <person name="Ovrebo C."/>
            <person name="Racz N."/>
            <person name="Riley R."/>
            <person name="Savchenko A."/>
            <person name="Shiryaev A."/>
            <person name="Soop K."/>
            <person name="Spirin V."/>
            <person name="Szebenyi C."/>
            <person name="Tomsovsky M."/>
            <person name="Tulloss R.E."/>
            <person name="Uehling J."/>
            <person name="Grigoriev I.V."/>
            <person name="Vagvolgyi C."/>
            <person name="Papp T."/>
            <person name="Martin F.M."/>
            <person name="Miettinen O."/>
            <person name="Hibbett D.S."/>
            <person name="Nagy L.G."/>
        </authorList>
    </citation>
    <scope>NUCLEOTIDE SEQUENCE [LARGE SCALE GENOMIC DNA]</scope>
    <source>
        <strain evidence="2 3">CBS 309.79</strain>
    </source>
</reference>